<proteinExistence type="predicted"/>
<sequence>LALLLYEYVITLGQECRFIWTNGRMGYAAIFLINRLNMLGLALSLIVNVFASGTFMVCHQSIVSIFWNMITLSTQIVWAGTSTLRVYAISNRNILLAFLTAALAVIPVGVNVVSSESQ</sequence>
<dbReference type="Proteomes" id="UP000076727">
    <property type="component" value="Unassembled WGS sequence"/>
</dbReference>
<dbReference type="EMBL" id="KV429050">
    <property type="protein sequence ID" value="KZT70576.1"/>
    <property type="molecule type" value="Genomic_DNA"/>
</dbReference>
<dbReference type="OrthoDB" id="3242409at2759"/>
<dbReference type="Pfam" id="PF20151">
    <property type="entry name" value="DUF6533"/>
    <property type="match status" value="1"/>
</dbReference>
<keyword evidence="1" id="KW-1133">Transmembrane helix</keyword>
<keyword evidence="1" id="KW-0812">Transmembrane</keyword>
<keyword evidence="4" id="KW-1185">Reference proteome</keyword>
<dbReference type="AlphaFoldDB" id="A0A165RCH4"/>
<feature type="transmembrane region" description="Helical" evidence="1">
    <location>
        <begin position="94"/>
        <end position="113"/>
    </location>
</feature>
<dbReference type="InterPro" id="IPR045340">
    <property type="entry name" value="DUF6533"/>
</dbReference>
<dbReference type="STRING" id="1314783.A0A165RCH4"/>
<keyword evidence="1" id="KW-0472">Membrane</keyword>
<feature type="non-terminal residue" evidence="3">
    <location>
        <position position="1"/>
    </location>
</feature>
<name>A0A165RCH4_9APHY</name>
<gene>
    <name evidence="3" type="ORF">DAEQUDRAFT_667465</name>
</gene>
<feature type="domain" description="DUF6533" evidence="2">
    <location>
        <begin position="1"/>
        <end position="39"/>
    </location>
</feature>
<evidence type="ECO:0000313" key="4">
    <source>
        <dbReference type="Proteomes" id="UP000076727"/>
    </source>
</evidence>
<evidence type="ECO:0000256" key="1">
    <source>
        <dbReference type="SAM" id="Phobius"/>
    </source>
</evidence>
<organism evidence="3 4">
    <name type="scientific">Daedalea quercina L-15889</name>
    <dbReference type="NCBI Taxonomy" id="1314783"/>
    <lineage>
        <taxon>Eukaryota</taxon>
        <taxon>Fungi</taxon>
        <taxon>Dikarya</taxon>
        <taxon>Basidiomycota</taxon>
        <taxon>Agaricomycotina</taxon>
        <taxon>Agaricomycetes</taxon>
        <taxon>Polyporales</taxon>
        <taxon>Fomitopsis</taxon>
    </lineage>
</organism>
<feature type="transmembrane region" description="Helical" evidence="1">
    <location>
        <begin position="38"/>
        <end position="58"/>
    </location>
</feature>
<accession>A0A165RCH4</accession>
<evidence type="ECO:0000313" key="3">
    <source>
        <dbReference type="EMBL" id="KZT70576.1"/>
    </source>
</evidence>
<reference evidence="3 4" key="1">
    <citation type="journal article" date="2016" name="Mol. Biol. Evol.">
        <title>Comparative Genomics of Early-Diverging Mushroom-Forming Fungi Provides Insights into the Origins of Lignocellulose Decay Capabilities.</title>
        <authorList>
            <person name="Nagy L.G."/>
            <person name="Riley R."/>
            <person name="Tritt A."/>
            <person name="Adam C."/>
            <person name="Daum C."/>
            <person name="Floudas D."/>
            <person name="Sun H."/>
            <person name="Yadav J.S."/>
            <person name="Pangilinan J."/>
            <person name="Larsson K.H."/>
            <person name="Matsuura K."/>
            <person name="Barry K."/>
            <person name="Labutti K."/>
            <person name="Kuo R."/>
            <person name="Ohm R.A."/>
            <person name="Bhattacharya S.S."/>
            <person name="Shirouzu T."/>
            <person name="Yoshinaga Y."/>
            <person name="Martin F.M."/>
            <person name="Grigoriev I.V."/>
            <person name="Hibbett D.S."/>
        </authorList>
    </citation>
    <scope>NUCLEOTIDE SEQUENCE [LARGE SCALE GENOMIC DNA]</scope>
    <source>
        <strain evidence="3 4">L-15889</strain>
    </source>
</reference>
<evidence type="ECO:0000259" key="2">
    <source>
        <dbReference type="Pfam" id="PF20151"/>
    </source>
</evidence>
<feature type="transmembrane region" description="Helical" evidence="1">
    <location>
        <begin position="65"/>
        <end position="88"/>
    </location>
</feature>
<protein>
    <recommendedName>
        <fullName evidence="2">DUF6533 domain-containing protein</fullName>
    </recommendedName>
</protein>